<sequence length="95" mass="10667">MLPFLRNQNRRLTLRDDVLLSSATQKVLGWLAYTQLLAIYQGIQYRNVLSTSLKGDGISVAPSFGPLNLTSRCIEKSCVKPYVLSAPQKVQEMRP</sequence>
<proteinExistence type="predicted"/>
<evidence type="ECO:0000313" key="2">
    <source>
        <dbReference type="Proteomes" id="UP001279734"/>
    </source>
</evidence>
<dbReference type="AlphaFoldDB" id="A0AAD3XE73"/>
<keyword evidence="2" id="KW-1185">Reference proteome</keyword>
<accession>A0AAD3XE73</accession>
<comment type="caution">
    <text evidence="1">The sequence shown here is derived from an EMBL/GenBank/DDBJ whole genome shotgun (WGS) entry which is preliminary data.</text>
</comment>
<name>A0AAD3XE73_NEPGR</name>
<dbReference type="Proteomes" id="UP001279734">
    <property type="component" value="Unassembled WGS sequence"/>
</dbReference>
<protein>
    <submittedName>
        <fullName evidence="1">Uncharacterized protein</fullName>
    </submittedName>
</protein>
<dbReference type="EMBL" id="BSYO01000003">
    <property type="protein sequence ID" value="GMH01979.1"/>
    <property type="molecule type" value="Genomic_DNA"/>
</dbReference>
<evidence type="ECO:0000313" key="1">
    <source>
        <dbReference type="EMBL" id="GMH01979.1"/>
    </source>
</evidence>
<gene>
    <name evidence="1" type="ORF">Nepgr_003818</name>
</gene>
<organism evidence="1 2">
    <name type="scientific">Nepenthes gracilis</name>
    <name type="common">Slender pitcher plant</name>
    <dbReference type="NCBI Taxonomy" id="150966"/>
    <lineage>
        <taxon>Eukaryota</taxon>
        <taxon>Viridiplantae</taxon>
        <taxon>Streptophyta</taxon>
        <taxon>Embryophyta</taxon>
        <taxon>Tracheophyta</taxon>
        <taxon>Spermatophyta</taxon>
        <taxon>Magnoliopsida</taxon>
        <taxon>eudicotyledons</taxon>
        <taxon>Gunneridae</taxon>
        <taxon>Pentapetalae</taxon>
        <taxon>Caryophyllales</taxon>
        <taxon>Nepenthaceae</taxon>
        <taxon>Nepenthes</taxon>
    </lineage>
</organism>
<reference evidence="1" key="1">
    <citation type="submission" date="2023-05" db="EMBL/GenBank/DDBJ databases">
        <title>Nepenthes gracilis genome sequencing.</title>
        <authorList>
            <person name="Fukushima K."/>
        </authorList>
    </citation>
    <scope>NUCLEOTIDE SEQUENCE</scope>
    <source>
        <strain evidence="1">SING2019-196</strain>
    </source>
</reference>